<proteinExistence type="predicted"/>
<dbReference type="Pfam" id="PF08457">
    <property type="entry name" value="Sfi1"/>
    <property type="match status" value="1"/>
</dbReference>
<feature type="coiled-coil region" evidence="1">
    <location>
        <begin position="257"/>
        <end position="303"/>
    </location>
</feature>
<dbReference type="InterPro" id="IPR052270">
    <property type="entry name" value="CACF_protein"/>
</dbReference>
<dbReference type="PANTHER" id="PTHR22028:SF5">
    <property type="entry name" value="COILED-COIL DOMAIN-CONTAINING PROTEIN 191"/>
    <property type="match status" value="1"/>
</dbReference>
<evidence type="ECO:0000313" key="3">
    <source>
        <dbReference type="EMBL" id="VVC37703.1"/>
    </source>
</evidence>
<keyword evidence="1" id="KW-0175">Coiled coil</keyword>
<feature type="domain" description="Sfi1 spindle body" evidence="2">
    <location>
        <begin position="408"/>
        <end position="508"/>
    </location>
</feature>
<evidence type="ECO:0000313" key="4">
    <source>
        <dbReference type="Proteomes" id="UP000325440"/>
    </source>
</evidence>
<dbReference type="OrthoDB" id="6256972at2759"/>
<sequence length="591" mass="71695">MTFNINNVAFNFQYNSADIEQLSDKSLEDYSIVNRKHLEKIINNSERCLTEDEHRWLIKRECKRVISDLKKCTRGKKSTNYVREEMKEDNCVKMPLHAINRYVLNSNVFYYNTMPINNTSMLSIKNSENDAAVVASDQNNCIIKNNFTIINVRQLNININNSIIKNNNEQTIFNFEDIGVEEDKFNSEILIMDLEKIYWDKWRDYVKKKISDRASRCSKVDTFLLKIQDKLNLDSKKSSKIMKSSNNLAPKQIKTVCDRQQVKIENQKKMLEKQQKEIERLKLQQLKLESEKALLENQKMLVQTYDKSEKRLKINKYVPRNNCVVKASPSDILNRMEIRALDRQAKWEAIKERRRMMEQEELRKKQELKEKCLKEQMELKRKQLFEARENLRMKRIEEEKRKVEKEIWRENVKIADEFYRKLLLKRVLEAFKLNLMNLRTRIQEASHYYDTKIVETCFSKWRFFVNNNSNEKVLFAEQFYKRKLIKKAFLSFLKNLEERRKKEQVAEDWNNFKIQEFWFKQWLNHLRAKKIEMHQKMLEAESYHNKIIIKRCFNNWRKFPEIIYKERVKGCRLRLWHEKVQEILPDFIPPE</sequence>
<dbReference type="PANTHER" id="PTHR22028">
    <property type="entry name" value="SFI1 SPINDLE BODY DOMAIN-CONTAINING PROTEIN-RELATED"/>
    <property type="match status" value="1"/>
</dbReference>
<evidence type="ECO:0000256" key="1">
    <source>
        <dbReference type="SAM" id="Coils"/>
    </source>
</evidence>
<organism evidence="3 4">
    <name type="scientific">Cinara cedri</name>
    <dbReference type="NCBI Taxonomy" id="506608"/>
    <lineage>
        <taxon>Eukaryota</taxon>
        <taxon>Metazoa</taxon>
        <taxon>Ecdysozoa</taxon>
        <taxon>Arthropoda</taxon>
        <taxon>Hexapoda</taxon>
        <taxon>Insecta</taxon>
        <taxon>Pterygota</taxon>
        <taxon>Neoptera</taxon>
        <taxon>Paraneoptera</taxon>
        <taxon>Hemiptera</taxon>
        <taxon>Sternorrhyncha</taxon>
        <taxon>Aphidomorpha</taxon>
        <taxon>Aphidoidea</taxon>
        <taxon>Aphididae</taxon>
        <taxon>Lachninae</taxon>
        <taxon>Cinara</taxon>
    </lineage>
</organism>
<reference evidence="3 4" key="1">
    <citation type="submission" date="2019-08" db="EMBL/GenBank/DDBJ databases">
        <authorList>
            <person name="Alioto T."/>
            <person name="Alioto T."/>
            <person name="Gomez Garrido J."/>
        </authorList>
    </citation>
    <scope>NUCLEOTIDE SEQUENCE [LARGE SCALE GENOMIC DNA]</scope>
</reference>
<dbReference type="AlphaFoldDB" id="A0A5E4N2B3"/>
<dbReference type="EMBL" id="CABPRJ010001452">
    <property type="protein sequence ID" value="VVC37703.1"/>
    <property type="molecule type" value="Genomic_DNA"/>
</dbReference>
<protein>
    <submittedName>
        <fullName evidence="3">Sfi1 spindle body</fullName>
    </submittedName>
</protein>
<accession>A0A5E4N2B3</accession>
<gene>
    <name evidence="3" type="ORF">CINCED_3A011134</name>
</gene>
<name>A0A5E4N2B3_9HEMI</name>
<dbReference type="InterPro" id="IPR013665">
    <property type="entry name" value="Sfi1_dom"/>
</dbReference>
<feature type="coiled-coil region" evidence="1">
    <location>
        <begin position="350"/>
        <end position="413"/>
    </location>
</feature>
<keyword evidence="4" id="KW-1185">Reference proteome</keyword>
<evidence type="ECO:0000259" key="2">
    <source>
        <dbReference type="Pfam" id="PF08457"/>
    </source>
</evidence>
<dbReference type="Proteomes" id="UP000325440">
    <property type="component" value="Unassembled WGS sequence"/>
</dbReference>